<organism evidence="2 3">
    <name type="scientific">Paenibacillus abyssi</name>
    <dbReference type="NCBI Taxonomy" id="1340531"/>
    <lineage>
        <taxon>Bacteria</taxon>
        <taxon>Bacillati</taxon>
        <taxon>Bacillota</taxon>
        <taxon>Bacilli</taxon>
        <taxon>Bacillales</taxon>
        <taxon>Paenibacillaceae</taxon>
        <taxon>Paenibacillus</taxon>
    </lineage>
</organism>
<dbReference type="InterPro" id="IPR050312">
    <property type="entry name" value="IolE/XylAMocC-like"/>
</dbReference>
<dbReference type="EMBL" id="BMGR01000001">
    <property type="protein sequence ID" value="GGF86782.1"/>
    <property type="molecule type" value="Genomic_DNA"/>
</dbReference>
<protein>
    <submittedName>
        <fullName evidence="2">Sugar phosphate isomerase</fullName>
    </submittedName>
</protein>
<keyword evidence="3" id="KW-1185">Reference proteome</keyword>
<dbReference type="Gene3D" id="3.20.20.150">
    <property type="entry name" value="Divalent-metal-dependent TIM barrel enzymes"/>
    <property type="match status" value="1"/>
</dbReference>
<evidence type="ECO:0000313" key="3">
    <source>
        <dbReference type="Proteomes" id="UP000644756"/>
    </source>
</evidence>
<dbReference type="RefSeq" id="WP_188527811.1">
    <property type="nucleotide sequence ID" value="NZ_BMGR01000001.1"/>
</dbReference>
<comment type="caution">
    <text evidence="2">The sequence shown here is derived from an EMBL/GenBank/DDBJ whole genome shotgun (WGS) entry which is preliminary data.</text>
</comment>
<proteinExistence type="predicted"/>
<dbReference type="AlphaFoldDB" id="A0A917CFF0"/>
<dbReference type="GO" id="GO:0016853">
    <property type="term" value="F:isomerase activity"/>
    <property type="evidence" value="ECO:0007669"/>
    <property type="project" value="UniProtKB-KW"/>
</dbReference>
<reference evidence="2" key="2">
    <citation type="submission" date="2020-09" db="EMBL/GenBank/DDBJ databases">
        <authorList>
            <person name="Sun Q."/>
            <person name="Zhou Y."/>
        </authorList>
    </citation>
    <scope>NUCLEOTIDE SEQUENCE</scope>
    <source>
        <strain evidence="2">CGMCC 1.12987</strain>
    </source>
</reference>
<evidence type="ECO:0000259" key="1">
    <source>
        <dbReference type="Pfam" id="PF01261"/>
    </source>
</evidence>
<feature type="domain" description="Xylose isomerase-like TIM barrel" evidence="1">
    <location>
        <begin position="25"/>
        <end position="252"/>
    </location>
</feature>
<dbReference type="InterPro" id="IPR036237">
    <property type="entry name" value="Xyl_isomerase-like_sf"/>
</dbReference>
<dbReference type="InterPro" id="IPR013022">
    <property type="entry name" value="Xyl_isomerase-like_TIM-brl"/>
</dbReference>
<gene>
    <name evidence="2" type="ORF">GCM10010916_00130</name>
</gene>
<dbReference type="PANTHER" id="PTHR12110:SF41">
    <property type="entry name" value="INOSOSE DEHYDRATASE"/>
    <property type="match status" value="1"/>
</dbReference>
<reference evidence="2" key="1">
    <citation type="journal article" date="2014" name="Int. J. Syst. Evol. Microbiol.">
        <title>Complete genome sequence of Corynebacterium casei LMG S-19264T (=DSM 44701T), isolated from a smear-ripened cheese.</title>
        <authorList>
            <consortium name="US DOE Joint Genome Institute (JGI-PGF)"/>
            <person name="Walter F."/>
            <person name="Albersmeier A."/>
            <person name="Kalinowski J."/>
            <person name="Ruckert C."/>
        </authorList>
    </citation>
    <scope>NUCLEOTIDE SEQUENCE</scope>
    <source>
        <strain evidence="2">CGMCC 1.12987</strain>
    </source>
</reference>
<dbReference type="Proteomes" id="UP000644756">
    <property type="component" value="Unassembled WGS sequence"/>
</dbReference>
<dbReference type="SUPFAM" id="SSF51658">
    <property type="entry name" value="Xylose isomerase-like"/>
    <property type="match status" value="1"/>
</dbReference>
<name>A0A917CFF0_9BACL</name>
<sequence>MAKMGIALQLYTVRDDLQRDFAGTLREIAAMGYEGVEFAGYGDLSAEEMKALLQELNLKAVGSHISLQRLDEQLENEIAYLKTIGAKYGIVPYVFEEDRRDTAAWQSIIDRLDRYGEVFRQNGLQLGYHNHDFEFAMKINGSFVFDAMYEQVSADRLTVEMDLGWVQYSGQDPLAYIAKYKGRLPLLHLKDFRKTAPNEPIDTVELGQGDLDLPSIITAAEQADVEWIIVEQDRCANPPLQSVKTSRAWLKQNYN</sequence>
<dbReference type="Pfam" id="PF01261">
    <property type="entry name" value="AP_endonuc_2"/>
    <property type="match status" value="1"/>
</dbReference>
<keyword evidence="2" id="KW-0413">Isomerase</keyword>
<accession>A0A917CFF0</accession>
<evidence type="ECO:0000313" key="2">
    <source>
        <dbReference type="EMBL" id="GGF86782.1"/>
    </source>
</evidence>
<dbReference type="PANTHER" id="PTHR12110">
    <property type="entry name" value="HYDROXYPYRUVATE ISOMERASE"/>
    <property type="match status" value="1"/>
</dbReference>